<comment type="caution">
    <text evidence="1">The sequence shown here is derived from an EMBL/GenBank/DDBJ whole genome shotgun (WGS) entry which is preliminary data.</text>
</comment>
<dbReference type="Proteomes" id="UP000649617">
    <property type="component" value="Unassembled WGS sequence"/>
</dbReference>
<evidence type="ECO:0000313" key="2">
    <source>
        <dbReference type="Proteomes" id="UP000649617"/>
    </source>
</evidence>
<accession>A0A812MUG6</accession>
<name>A0A812MUG6_SYMPI</name>
<keyword evidence="2" id="KW-1185">Reference proteome</keyword>
<reference evidence="1" key="1">
    <citation type="submission" date="2021-02" db="EMBL/GenBank/DDBJ databases">
        <authorList>
            <person name="Dougan E. K."/>
            <person name="Rhodes N."/>
            <person name="Thang M."/>
            <person name="Chan C."/>
        </authorList>
    </citation>
    <scope>NUCLEOTIDE SEQUENCE</scope>
</reference>
<dbReference type="SUPFAM" id="SSF47095">
    <property type="entry name" value="HMG-box"/>
    <property type="match status" value="1"/>
</dbReference>
<dbReference type="EMBL" id="CAJNIZ010009639">
    <property type="protein sequence ID" value="CAE7285481.1"/>
    <property type="molecule type" value="Genomic_DNA"/>
</dbReference>
<protein>
    <submittedName>
        <fullName evidence="1">Uncharacterized protein</fullName>
    </submittedName>
</protein>
<dbReference type="CDD" id="cd00084">
    <property type="entry name" value="HMG-box_SF"/>
    <property type="match status" value="1"/>
</dbReference>
<dbReference type="AlphaFoldDB" id="A0A812MUG6"/>
<proteinExistence type="predicted"/>
<dbReference type="Gene3D" id="1.10.30.10">
    <property type="entry name" value="High mobility group box domain"/>
    <property type="match status" value="1"/>
</dbReference>
<gene>
    <name evidence="1" type="ORF">SPIL2461_LOCUS6406</name>
</gene>
<sequence length="584" mass="65189">MDRVSLVESAQTRLRLRSYGLELPHSRCTASRKEVAFMNLALVTGAAGRDVIKDYTTMLCEPEQHESWHPELGIRKENSVEKVFMGACDAWRRLVLPFEGMGYKLLEVVTLAGEAALDFVSSLKDRHKHCQDCSDVMFAKVFMDWLLAPGIELPARLRRLERVQEVFLDLLLVLPASSVEVERSHANAQVDINATKKAPPRAMAVQANTYLASVFLSHQQVREAVEKESFVVARTRIRRALKARVVESGLLASAGRTSKLDDNGCVKGRNGLLKGMLSVRAGKVRKDSGRTRRISAFNAFQKLHVTRNLTCKVGSLEHRRLNKNVSQEWAALSREQKRMYQLEADKMQKEREDLQRVGLRGSKSSVEEASQCSQNLSATQVRRLNTNRLDKTLQSVASHSCWDQGLALWDHNAGLRGSLVKVLGTVREMDAATRYFQQAFAYDADIIPNPQPSPVFLRPCCVKHAGTCACDSSFDTFSELTSQFNAGLQRQKLGGAALLVHWQPVHGVEDGHWFLLAGVCLRPLCHSMVSLYQQGIKLRLVLDSGSMRIGSAQQRLRGLIQEFKASGADVAHYRVQAQLCGVLV</sequence>
<evidence type="ECO:0000313" key="1">
    <source>
        <dbReference type="EMBL" id="CAE7285481.1"/>
    </source>
</evidence>
<organism evidence="1 2">
    <name type="scientific">Symbiodinium pilosum</name>
    <name type="common">Dinoflagellate</name>
    <dbReference type="NCBI Taxonomy" id="2952"/>
    <lineage>
        <taxon>Eukaryota</taxon>
        <taxon>Sar</taxon>
        <taxon>Alveolata</taxon>
        <taxon>Dinophyceae</taxon>
        <taxon>Suessiales</taxon>
        <taxon>Symbiodiniaceae</taxon>
        <taxon>Symbiodinium</taxon>
    </lineage>
</organism>
<dbReference type="InterPro" id="IPR036910">
    <property type="entry name" value="HMG_box_dom_sf"/>
</dbReference>
<dbReference type="OrthoDB" id="447820at2759"/>